<gene>
    <name evidence="3" type="ORF">LOAG_11098</name>
</gene>
<dbReference type="InParanoid" id="A0A1S0TQ35"/>
<proteinExistence type="predicted"/>
<dbReference type="GeneID" id="9948546"/>
<keyword evidence="2" id="KW-1133">Transmembrane helix</keyword>
<dbReference type="EMBL" id="JH712528">
    <property type="protein sequence ID" value="EFO17402.1"/>
    <property type="molecule type" value="Genomic_DNA"/>
</dbReference>
<dbReference type="OrthoDB" id="5856498at2759"/>
<reference evidence="3" key="1">
    <citation type="submission" date="2012-04" db="EMBL/GenBank/DDBJ databases">
        <title>The Genome Sequence of Loa loa.</title>
        <authorList>
            <consortium name="The Broad Institute Genome Sequencing Platform"/>
            <consortium name="Broad Institute Genome Sequencing Center for Infectious Disease"/>
            <person name="Nutman T.B."/>
            <person name="Fink D.L."/>
            <person name="Russ C."/>
            <person name="Young S."/>
            <person name="Zeng Q."/>
            <person name="Gargeya S."/>
            <person name="Alvarado L."/>
            <person name="Berlin A."/>
            <person name="Chapman S.B."/>
            <person name="Chen Z."/>
            <person name="Freedman E."/>
            <person name="Gellesch M."/>
            <person name="Goldberg J."/>
            <person name="Griggs A."/>
            <person name="Gujja S."/>
            <person name="Heilman E.R."/>
            <person name="Heiman D."/>
            <person name="Howarth C."/>
            <person name="Mehta T."/>
            <person name="Neiman D."/>
            <person name="Pearson M."/>
            <person name="Roberts A."/>
            <person name="Saif S."/>
            <person name="Shea T."/>
            <person name="Shenoy N."/>
            <person name="Sisk P."/>
            <person name="Stolte C."/>
            <person name="Sykes S."/>
            <person name="White J."/>
            <person name="Yandava C."/>
            <person name="Haas B."/>
            <person name="Henn M.R."/>
            <person name="Nusbaum C."/>
            <person name="Birren B."/>
        </authorList>
    </citation>
    <scope>NUCLEOTIDE SEQUENCE [LARGE SCALE GENOMIC DNA]</scope>
</reference>
<keyword evidence="2" id="KW-0812">Transmembrane</keyword>
<dbReference type="CTD" id="9948546"/>
<dbReference type="KEGG" id="loa:LOAG_11098"/>
<sequence>MKYSKNDTQATEMLPFEKKKHLSHQESDECISKQAYYDVGSNSIAIISLDKKCDEILTNAFEKAMNKPENLKIKIIKNPKDFEHLLRVVQDICFITTIQESTRIYVTWFFFDCTKNEVTYKKKEGVMWIILLSLTIVAIIICVAIGVCCYLAFRMNNFKPNEKHDSSKKEQTSNENADELSDKSINIKSPSAVSYLENLI</sequence>
<dbReference type="OMA" id="FFFDCTK"/>
<evidence type="ECO:0000256" key="2">
    <source>
        <dbReference type="SAM" id="Phobius"/>
    </source>
</evidence>
<evidence type="ECO:0000313" key="3">
    <source>
        <dbReference type="EMBL" id="EFO17402.1"/>
    </source>
</evidence>
<dbReference type="AlphaFoldDB" id="A0A1S0TQ35"/>
<feature type="compositionally biased region" description="Basic and acidic residues" evidence="1">
    <location>
        <begin position="161"/>
        <end position="172"/>
    </location>
</feature>
<keyword evidence="2" id="KW-0472">Membrane</keyword>
<name>A0A1S0TQ35_LOALO</name>
<dbReference type="RefSeq" id="XP_003146669.1">
    <property type="nucleotide sequence ID" value="XM_003146621.1"/>
</dbReference>
<accession>A0A1S0TQ35</accession>
<feature type="transmembrane region" description="Helical" evidence="2">
    <location>
        <begin position="126"/>
        <end position="153"/>
    </location>
</feature>
<evidence type="ECO:0000256" key="1">
    <source>
        <dbReference type="SAM" id="MobiDB-lite"/>
    </source>
</evidence>
<organism evidence="3">
    <name type="scientific">Loa loa</name>
    <name type="common">Eye worm</name>
    <name type="synonym">Filaria loa</name>
    <dbReference type="NCBI Taxonomy" id="7209"/>
    <lineage>
        <taxon>Eukaryota</taxon>
        <taxon>Metazoa</taxon>
        <taxon>Ecdysozoa</taxon>
        <taxon>Nematoda</taxon>
        <taxon>Chromadorea</taxon>
        <taxon>Rhabditida</taxon>
        <taxon>Spirurina</taxon>
        <taxon>Spiruromorpha</taxon>
        <taxon>Filarioidea</taxon>
        <taxon>Onchocercidae</taxon>
        <taxon>Loa</taxon>
    </lineage>
</organism>
<protein>
    <submittedName>
        <fullName evidence="3">Uncharacterized protein</fullName>
    </submittedName>
</protein>
<feature type="region of interest" description="Disordered" evidence="1">
    <location>
        <begin position="161"/>
        <end position="184"/>
    </location>
</feature>